<dbReference type="InterPro" id="IPR018730">
    <property type="entry name" value="DUF2273"/>
</dbReference>
<name>A0A645H894_9ZZZZ</name>
<comment type="caution">
    <text evidence="1">The sequence shown here is derived from an EMBL/GenBank/DDBJ whole genome shotgun (WGS) entry which is preliminary data.</text>
</comment>
<accession>A0A645H894</accession>
<reference evidence="1" key="1">
    <citation type="submission" date="2019-08" db="EMBL/GenBank/DDBJ databases">
        <authorList>
            <person name="Kucharzyk K."/>
            <person name="Murdoch R.W."/>
            <person name="Higgins S."/>
            <person name="Loffler F."/>
        </authorList>
    </citation>
    <scope>NUCLEOTIDE SEQUENCE</scope>
</reference>
<proteinExistence type="predicted"/>
<sequence>MKERITEFIRSHPYAVVGCVCGVLAALFMMLVGFWGTILVLLFGGFGLWLGTSKDRGRDLPESLYRFFNKIKDFFNGLFSR</sequence>
<gene>
    <name evidence="1" type="ORF">SDC9_182702</name>
</gene>
<dbReference type="AlphaFoldDB" id="A0A645H894"/>
<evidence type="ECO:0008006" key="2">
    <source>
        <dbReference type="Google" id="ProtNLM"/>
    </source>
</evidence>
<protein>
    <recommendedName>
        <fullName evidence="2">DUF2273 domain-containing protein</fullName>
    </recommendedName>
</protein>
<organism evidence="1">
    <name type="scientific">bioreactor metagenome</name>
    <dbReference type="NCBI Taxonomy" id="1076179"/>
    <lineage>
        <taxon>unclassified sequences</taxon>
        <taxon>metagenomes</taxon>
        <taxon>ecological metagenomes</taxon>
    </lineage>
</organism>
<dbReference type="Pfam" id="PF10031">
    <property type="entry name" value="DUF2273"/>
    <property type="match status" value="1"/>
</dbReference>
<evidence type="ECO:0000313" key="1">
    <source>
        <dbReference type="EMBL" id="MPN35205.1"/>
    </source>
</evidence>
<dbReference type="EMBL" id="VSSQ01088644">
    <property type="protein sequence ID" value="MPN35205.1"/>
    <property type="molecule type" value="Genomic_DNA"/>
</dbReference>